<keyword evidence="3" id="KW-1185">Reference proteome</keyword>
<reference evidence="2 3" key="1">
    <citation type="journal article" date="2014" name="Nat. Commun.">
        <title>Molecular traces of alternative social organization in a termite genome.</title>
        <authorList>
            <person name="Terrapon N."/>
            <person name="Li C."/>
            <person name="Robertson H.M."/>
            <person name="Ji L."/>
            <person name="Meng X."/>
            <person name="Booth W."/>
            <person name="Chen Z."/>
            <person name="Childers C.P."/>
            <person name="Glastad K.M."/>
            <person name="Gokhale K."/>
            <person name="Gowin J."/>
            <person name="Gronenberg W."/>
            <person name="Hermansen R.A."/>
            <person name="Hu H."/>
            <person name="Hunt B.G."/>
            <person name="Huylmans A.K."/>
            <person name="Khalil S.M."/>
            <person name="Mitchell R.D."/>
            <person name="Munoz-Torres M.C."/>
            <person name="Mustard J.A."/>
            <person name="Pan H."/>
            <person name="Reese J.T."/>
            <person name="Scharf M.E."/>
            <person name="Sun F."/>
            <person name="Vogel H."/>
            <person name="Xiao J."/>
            <person name="Yang W."/>
            <person name="Yang Z."/>
            <person name="Yang Z."/>
            <person name="Zhou J."/>
            <person name="Zhu J."/>
            <person name="Brent C.S."/>
            <person name="Elsik C.G."/>
            <person name="Goodisman M.A."/>
            <person name="Liberles D.A."/>
            <person name="Roe R.M."/>
            <person name="Vargo E.L."/>
            <person name="Vilcinskas A."/>
            <person name="Wang J."/>
            <person name="Bornberg-Bauer E."/>
            <person name="Korb J."/>
            <person name="Zhang G."/>
            <person name="Liebig J."/>
        </authorList>
    </citation>
    <scope>NUCLEOTIDE SEQUENCE [LARGE SCALE GENOMIC DNA]</scope>
    <source>
        <tissue evidence="2">Whole organism</tissue>
    </source>
</reference>
<accession>A0A067RBI2</accession>
<dbReference type="InParanoid" id="A0A067RBI2"/>
<gene>
    <name evidence="2" type="ORF">L798_03700</name>
</gene>
<dbReference type="AlphaFoldDB" id="A0A067RBI2"/>
<dbReference type="EMBL" id="KK852572">
    <property type="protein sequence ID" value="KDR21102.1"/>
    <property type="molecule type" value="Genomic_DNA"/>
</dbReference>
<sequence length="55" mass="6111">MNLELPHLLGHLVPSVDDGPHQSGTPYPSYPNRPDLLVNVYQYQNLPSQSEGSTH</sequence>
<proteinExistence type="predicted"/>
<protein>
    <submittedName>
        <fullName evidence="2">Uncharacterized protein</fullName>
    </submittedName>
</protein>
<feature type="region of interest" description="Disordered" evidence="1">
    <location>
        <begin position="1"/>
        <end position="34"/>
    </location>
</feature>
<name>A0A067RBI2_ZOONE</name>
<evidence type="ECO:0000256" key="1">
    <source>
        <dbReference type="SAM" id="MobiDB-lite"/>
    </source>
</evidence>
<evidence type="ECO:0000313" key="3">
    <source>
        <dbReference type="Proteomes" id="UP000027135"/>
    </source>
</evidence>
<evidence type="ECO:0000313" key="2">
    <source>
        <dbReference type="EMBL" id="KDR21102.1"/>
    </source>
</evidence>
<dbReference type="Proteomes" id="UP000027135">
    <property type="component" value="Unassembled WGS sequence"/>
</dbReference>
<organism evidence="2 3">
    <name type="scientific">Zootermopsis nevadensis</name>
    <name type="common">Dampwood termite</name>
    <dbReference type="NCBI Taxonomy" id="136037"/>
    <lineage>
        <taxon>Eukaryota</taxon>
        <taxon>Metazoa</taxon>
        <taxon>Ecdysozoa</taxon>
        <taxon>Arthropoda</taxon>
        <taxon>Hexapoda</taxon>
        <taxon>Insecta</taxon>
        <taxon>Pterygota</taxon>
        <taxon>Neoptera</taxon>
        <taxon>Polyneoptera</taxon>
        <taxon>Dictyoptera</taxon>
        <taxon>Blattodea</taxon>
        <taxon>Blattoidea</taxon>
        <taxon>Termitoidae</taxon>
        <taxon>Termopsidae</taxon>
        <taxon>Zootermopsis</taxon>
    </lineage>
</organism>